<sequence>MGRRRAAFDSGLSAAISQGPCWMLTAARQTNGDRPCTPLPAAAQSAKGAPVQPKVSRGTGAKDAGGFGGPQTDLRSRRALRTALHLGKLLRPTAIIAAGPGTNEPPVGPSPHGRQPACAYLRTYAPPGRLPRQRGRSRLAKQKAGSLSFALRHARIRHWSLRLDRTAALCRNEGKRRLSEVTEAKVADKSPLPGRFLLSRQVTVDCDRLPDGQFENHKQP</sequence>
<organism evidence="2 3">
    <name type="scientific">Trichuris muris</name>
    <name type="common">Mouse whipworm</name>
    <dbReference type="NCBI Taxonomy" id="70415"/>
    <lineage>
        <taxon>Eukaryota</taxon>
        <taxon>Metazoa</taxon>
        <taxon>Ecdysozoa</taxon>
        <taxon>Nematoda</taxon>
        <taxon>Enoplea</taxon>
        <taxon>Dorylaimia</taxon>
        <taxon>Trichinellida</taxon>
        <taxon>Trichuridae</taxon>
        <taxon>Trichuris</taxon>
    </lineage>
</organism>
<reference evidence="3" key="1">
    <citation type="submission" date="2019-12" db="UniProtKB">
        <authorList>
            <consortium name="WormBaseParasite"/>
        </authorList>
    </citation>
    <scope>IDENTIFICATION</scope>
</reference>
<evidence type="ECO:0000313" key="2">
    <source>
        <dbReference type="Proteomes" id="UP000046395"/>
    </source>
</evidence>
<evidence type="ECO:0000256" key="1">
    <source>
        <dbReference type="SAM" id="MobiDB-lite"/>
    </source>
</evidence>
<dbReference type="Proteomes" id="UP000046395">
    <property type="component" value="Unassembled WGS sequence"/>
</dbReference>
<keyword evidence="2" id="KW-1185">Reference proteome</keyword>
<evidence type="ECO:0000313" key="3">
    <source>
        <dbReference type="WBParaSite" id="TMUE_1000003106.1"/>
    </source>
</evidence>
<name>A0A5S6Q736_TRIMR</name>
<proteinExistence type="predicted"/>
<dbReference type="WBParaSite" id="TMUE_1000003106.1">
    <property type="protein sequence ID" value="TMUE_1000003106.1"/>
    <property type="gene ID" value="WBGene00291369"/>
</dbReference>
<feature type="region of interest" description="Disordered" evidence="1">
    <location>
        <begin position="41"/>
        <end position="73"/>
    </location>
</feature>
<accession>A0A5S6Q736</accession>
<protein>
    <submittedName>
        <fullName evidence="3">Uncharacterized protein</fullName>
    </submittedName>
</protein>
<dbReference type="AlphaFoldDB" id="A0A5S6Q736"/>